<dbReference type="PROSITE" id="PS50067">
    <property type="entry name" value="KINESIN_MOTOR_2"/>
    <property type="match status" value="1"/>
</dbReference>
<evidence type="ECO:0000256" key="9">
    <source>
        <dbReference type="ARBA" id="ARBA00023175"/>
    </source>
</evidence>
<keyword evidence="5 13" id="KW-0547">Nucleotide-binding</keyword>
<evidence type="ECO:0000256" key="2">
    <source>
        <dbReference type="ARBA" id="ARBA00022490"/>
    </source>
</evidence>
<feature type="region of interest" description="Disordered" evidence="15">
    <location>
        <begin position="569"/>
        <end position="623"/>
    </location>
</feature>
<feature type="domain" description="Kinesin motor" evidence="16">
    <location>
        <begin position="233"/>
        <end position="571"/>
    </location>
</feature>
<dbReference type="PANTHER" id="PTHR47971:SF8">
    <property type="entry name" value="KINESIN-LIKE PROTEIN"/>
    <property type="match status" value="1"/>
</dbReference>
<evidence type="ECO:0000256" key="7">
    <source>
        <dbReference type="ARBA" id="ARBA00022840"/>
    </source>
</evidence>
<evidence type="ECO:0000256" key="15">
    <source>
        <dbReference type="SAM" id="MobiDB-lite"/>
    </source>
</evidence>
<dbReference type="FunFam" id="3.40.850.10:FF:000012">
    <property type="entry name" value="Kinesin-like protein"/>
    <property type="match status" value="1"/>
</dbReference>
<dbReference type="PRINTS" id="PR00380">
    <property type="entry name" value="KINESINHEAVY"/>
</dbReference>
<evidence type="ECO:0000256" key="10">
    <source>
        <dbReference type="ARBA" id="ARBA00023212"/>
    </source>
</evidence>
<keyword evidence="3" id="KW-0132">Cell division</keyword>
<dbReference type="InterPro" id="IPR027640">
    <property type="entry name" value="Kinesin-like_fam"/>
</dbReference>
<dbReference type="GO" id="GO:0005874">
    <property type="term" value="C:microtubule"/>
    <property type="evidence" value="ECO:0007669"/>
    <property type="project" value="UniProtKB-KW"/>
</dbReference>
<keyword evidence="8" id="KW-0175">Coiled coil</keyword>
<dbReference type="SUPFAM" id="SSF52540">
    <property type="entry name" value="P-loop containing nucleoside triphosphate hydrolases"/>
    <property type="match status" value="1"/>
</dbReference>
<evidence type="ECO:0000256" key="6">
    <source>
        <dbReference type="ARBA" id="ARBA00022776"/>
    </source>
</evidence>
<evidence type="ECO:0000256" key="8">
    <source>
        <dbReference type="ARBA" id="ARBA00023054"/>
    </source>
</evidence>
<dbReference type="SMART" id="SM00129">
    <property type="entry name" value="KISc"/>
    <property type="match status" value="1"/>
</dbReference>
<dbReference type="PANTHER" id="PTHR47971">
    <property type="entry name" value="KINESIN-RELATED PROTEIN 6"/>
    <property type="match status" value="1"/>
</dbReference>
<dbReference type="CDD" id="cd01367">
    <property type="entry name" value="KISc_KIF2_like"/>
    <property type="match status" value="1"/>
</dbReference>
<dbReference type="AlphaFoldDB" id="A0A7M5X3E9"/>
<dbReference type="GO" id="GO:0007019">
    <property type="term" value="P:microtubule depolymerization"/>
    <property type="evidence" value="ECO:0007669"/>
    <property type="project" value="TreeGrafter"/>
</dbReference>
<evidence type="ECO:0000256" key="14">
    <source>
        <dbReference type="RuleBase" id="RU000394"/>
    </source>
</evidence>
<dbReference type="GO" id="GO:0007018">
    <property type="term" value="P:microtubule-based movement"/>
    <property type="evidence" value="ECO:0007669"/>
    <property type="project" value="InterPro"/>
</dbReference>
<dbReference type="RefSeq" id="XP_066925395.1">
    <property type="nucleotide sequence ID" value="XM_067069294.1"/>
</dbReference>
<dbReference type="OrthoDB" id="3176171at2759"/>
<dbReference type="Pfam" id="PF00225">
    <property type="entry name" value="Kinesin"/>
    <property type="match status" value="1"/>
</dbReference>
<evidence type="ECO:0000259" key="16">
    <source>
        <dbReference type="PROSITE" id="PS50067"/>
    </source>
</evidence>
<evidence type="ECO:0000256" key="12">
    <source>
        <dbReference type="ARBA" id="ARBA00061030"/>
    </source>
</evidence>
<reference evidence="17" key="1">
    <citation type="submission" date="2021-01" db="UniProtKB">
        <authorList>
            <consortium name="EnsemblMetazoa"/>
        </authorList>
    </citation>
    <scope>IDENTIFICATION</scope>
</reference>
<evidence type="ECO:0000256" key="11">
    <source>
        <dbReference type="ARBA" id="ARBA00023306"/>
    </source>
</evidence>
<accession>A0A7M5X3E9</accession>
<keyword evidence="9 13" id="KW-0505">Motor protein</keyword>
<keyword evidence="7 13" id="KW-0067">ATP-binding</keyword>
<dbReference type="GO" id="GO:0008017">
    <property type="term" value="F:microtubule binding"/>
    <property type="evidence" value="ECO:0007669"/>
    <property type="project" value="InterPro"/>
</dbReference>
<dbReference type="GO" id="GO:0051301">
    <property type="term" value="P:cell division"/>
    <property type="evidence" value="ECO:0007669"/>
    <property type="project" value="UniProtKB-KW"/>
</dbReference>
<dbReference type="PROSITE" id="PS00411">
    <property type="entry name" value="KINESIN_MOTOR_1"/>
    <property type="match status" value="1"/>
</dbReference>
<evidence type="ECO:0000256" key="1">
    <source>
        <dbReference type="ARBA" id="ARBA00004245"/>
    </source>
</evidence>
<dbReference type="GeneID" id="136812768"/>
<evidence type="ECO:0000256" key="4">
    <source>
        <dbReference type="ARBA" id="ARBA00022701"/>
    </source>
</evidence>
<keyword evidence="10" id="KW-0206">Cytoskeleton</keyword>
<comment type="similarity">
    <text evidence="12">Belongs to the TRAFAC class myosin-kinesin ATPase superfamily. Kinesin family. KIN-13 subfamily.</text>
</comment>
<keyword evidence="18" id="KW-1185">Reference proteome</keyword>
<dbReference type="InterPro" id="IPR019821">
    <property type="entry name" value="Kinesin_motor_CS"/>
</dbReference>
<dbReference type="InterPro" id="IPR001752">
    <property type="entry name" value="Kinesin_motor_dom"/>
</dbReference>
<feature type="binding site" evidence="13">
    <location>
        <begin position="323"/>
        <end position="330"/>
    </location>
    <ligand>
        <name>ATP</name>
        <dbReference type="ChEBI" id="CHEBI:30616"/>
    </ligand>
</feature>
<dbReference type="InterPro" id="IPR027417">
    <property type="entry name" value="P-loop_NTPase"/>
</dbReference>
<keyword evidence="11" id="KW-0131">Cell cycle</keyword>
<dbReference type="GO" id="GO:0003777">
    <property type="term" value="F:microtubule motor activity"/>
    <property type="evidence" value="ECO:0007669"/>
    <property type="project" value="InterPro"/>
</dbReference>
<name>A0A7M5X3E9_9CNID</name>
<evidence type="ECO:0000256" key="5">
    <source>
        <dbReference type="ARBA" id="ARBA00022741"/>
    </source>
</evidence>
<feature type="compositionally biased region" description="Polar residues" evidence="15">
    <location>
        <begin position="107"/>
        <end position="117"/>
    </location>
</feature>
<dbReference type="GO" id="GO:0005524">
    <property type="term" value="F:ATP binding"/>
    <property type="evidence" value="ECO:0007669"/>
    <property type="project" value="UniProtKB-UniRule"/>
</dbReference>
<evidence type="ECO:0000313" key="17">
    <source>
        <dbReference type="EnsemblMetazoa" id="CLYHEMP017243.1"/>
    </source>
</evidence>
<feature type="compositionally biased region" description="Acidic residues" evidence="15">
    <location>
        <begin position="588"/>
        <end position="614"/>
    </location>
</feature>
<dbReference type="Pfam" id="PF22923">
    <property type="entry name" value="KIF2A-like_1st"/>
    <property type="match status" value="1"/>
</dbReference>
<feature type="compositionally biased region" description="Basic and acidic residues" evidence="15">
    <location>
        <begin position="165"/>
        <end position="197"/>
    </location>
</feature>
<dbReference type="Gene3D" id="3.40.850.10">
    <property type="entry name" value="Kinesin motor domain"/>
    <property type="match status" value="1"/>
</dbReference>
<proteinExistence type="inferred from homology"/>
<feature type="region of interest" description="Disordered" evidence="15">
    <location>
        <begin position="62"/>
        <end position="198"/>
    </location>
</feature>
<dbReference type="InterPro" id="IPR054473">
    <property type="entry name" value="KIF2A-like_N"/>
</dbReference>
<keyword evidence="6" id="KW-0498">Mitosis</keyword>
<evidence type="ECO:0000313" key="18">
    <source>
        <dbReference type="Proteomes" id="UP000594262"/>
    </source>
</evidence>
<dbReference type="InterPro" id="IPR036961">
    <property type="entry name" value="Kinesin_motor_dom_sf"/>
</dbReference>
<dbReference type="Proteomes" id="UP000594262">
    <property type="component" value="Unplaced"/>
</dbReference>
<comment type="subcellular location">
    <subcellularLocation>
        <location evidence="1">Cytoplasm</location>
        <location evidence="1">Cytoskeleton</location>
    </subcellularLocation>
</comment>
<protein>
    <recommendedName>
        <fullName evidence="14">Kinesin-like protein</fullName>
    </recommendedName>
</protein>
<evidence type="ECO:0000256" key="3">
    <source>
        <dbReference type="ARBA" id="ARBA00022618"/>
    </source>
</evidence>
<organism evidence="17 18">
    <name type="scientific">Clytia hemisphaerica</name>
    <dbReference type="NCBI Taxonomy" id="252671"/>
    <lineage>
        <taxon>Eukaryota</taxon>
        <taxon>Metazoa</taxon>
        <taxon>Cnidaria</taxon>
        <taxon>Hydrozoa</taxon>
        <taxon>Hydroidolina</taxon>
        <taxon>Leptothecata</taxon>
        <taxon>Obeliida</taxon>
        <taxon>Clytiidae</taxon>
        <taxon>Clytia</taxon>
    </lineage>
</organism>
<sequence length="746" mass="84246">MKLEVGTTVEIQRSDGRIHSASVSGVDFVGQNVTVEWFEFGETKGKEINLDQVYSLNPQFNPKAAKTSKRQSLPHHGGGGGGIPTRKEATNSPSVSRPARNLRSKSMVPTAQQQQHSGAVKNSRAYSRKQDSVEDSDETAIMSKPMEKENKKPAPGVAKSRRSNCVKEVERLKQNRENRRARQSEVKKEQEQIKSELDPSNPNWQFLKMILDYQATMGELQHIGLNDPIIDHQICVCVRKRPLNKKENAKKDIDIVAGADKQTTIVHECKLKVDLTKYLDNHKFRFDYSFDETATNEIVYRYTAKPLVDSIFNQGMATCFAYGQTGSGKTHTMGGDFTQGKQQDSSKGIYCLAANDIFKLQKTKYKSLDLIVSASFFEIYSGKIFDLLNKRKKLQVLEDGKAQVQIPNLNETTVHNVNDVMKLLDQGMKTRTSGTTSANQNSSRSHAIFQMILRKRGHGKDGSMGSLHGKFSLIDLAGNERGADTMSSDRQTRLEGAEINKSLLALKECIRALGKKGAHLPFRASKLTQVLRDSFIGENAKTCMIAMISPGLSCVEHTLNTLRYADRAKELGPDGRGGKKKKRIIHLDDDDEEYSEEEEDEGEESEEGANDDETNERPLSHSNSHYRNAELAMLCTKSDQNRDGSDDLYNFHEAVSLLIETEEQVIDEHRSSMEENFSLLEEEKKLLDRVENDVDCDLEEYVHRLDMILMEKIEKFTTLREKVSQFKQQLFEEEKASKNVRKLPFV</sequence>
<keyword evidence="4 14" id="KW-0493">Microtubule</keyword>
<dbReference type="EnsemblMetazoa" id="CLYHEMT017243.1">
    <property type="protein sequence ID" value="CLYHEMP017243.1"/>
    <property type="gene ID" value="CLYHEMG017243"/>
</dbReference>
<evidence type="ECO:0000256" key="13">
    <source>
        <dbReference type="PROSITE-ProRule" id="PRU00283"/>
    </source>
</evidence>
<keyword evidence="2" id="KW-0963">Cytoplasm</keyword>